<evidence type="ECO:0000313" key="1">
    <source>
        <dbReference type="EMBL" id="QJA53511.1"/>
    </source>
</evidence>
<dbReference type="EMBL" id="MT144427">
    <property type="protein sequence ID" value="QJA53511.1"/>
    <property type="molecule type" value="Genomic_DNA"/>
</dbReference>
<reference evidence="1" key="1">
    <citation type="submission" date="2020-03" db="EMBL/GenBank/DDBJ databases">
        <title>The deep terrestrial virosphere.</title>
        <authorList>
            <person name="Holmfeldt K."/>
            <person name="Nilsson E."/>
            <person name="Simone D."/>
            <person name="Lopez-Fernandez M."/>
            <person name="Wu X."/>
            <person name="de Brujin I."/>
            <person name="Lundin D."/>
            <person name="Andersson A."/>
            <person name="Bertilsson S."/>
            <person name="Dopson M."/>
        </authorList>
    </citation>
    <scope>NUCLEOTIDE SEQUENCE</scope>
    <source>
        <strain evidence="1">TM448A03606</strain>
    </source>
</reference>
<name>A0A6H2A1I0_9ZZZZ</name>
<protein>
    <submittedName>
        <fullName evidence="1">Uncharacterized protein</fullName>
    </submittedName>
</protein>
<sequence>MPRIWDSTPKTKEELEAELKKIEDQKVIFELKIAVEDAAIVLRDLYLKRLDDEVTLDDVLDAAELWSLCGKISKLKKY</sequence>
<gene>
    <name evidence="1" type="ORF">TM448A03606_0009</name>
</gene>
<organism evidence="1">
    <name type="scientific">viral metagenome</name>
    <dbReference type="NCBI Taxonomy" id="1070528"/>
    <lineage>
        <taxon>unclassified sequences</taxon>
        <taxon>metagenomes</taxon>
        <taxon>organismal metagenomes</taxon>
    </lineage>
</organism>
<dbReference type="AlphaFoldDB" id="A0A6H2A1I0"/>
<proteinExistence type="predicted"/>
<accession>A0A6H2A1I0</accession>